<evidence type="ECO:0000313" key="15">
    <source>
        <dbReference type="Proteomes" id="UP000177701"/>
    </source>
</evidence>
<evidence type="ECO:0000256" key="6">
    <source>
        <dbReference type="ARBA" id="ARBA00022840"/>
    </source>
</evidence>
<dbReference type="Gene3D" id="2.70.150.10">
    <property type="entry name" value="Calcium-transporting ATPase, cytoplasmic transduction domain A"/>
    <property type="match status" value="1"/>
</dbReference>
<keyword evidence="9 12" id="KW-0472">Membrane</keyword>
<dbReference type="PROSITE" id="PS01047">
    <property type="entry name" value="HMA_1"/>
    <property type="match status" value="1"/>
</dbReference>
<comment type="subcellular location">
    <subcellularLocation>
        <location evidence="12">Cell membrane</location>
    </subcellularLocation>
    <subcellularLocation>
        <location evidence="1">Endomembrane system</location>
        <topology evidence="1">Multi-pass membrane protein</topology>
    </subcellularLocation>
</comment>
<keyword evidence="8 12" id="KW-1133">Transmembrane helix</keyword>
<dbReference type="InterPro" id="IPR001757">
    <property type="entry name" value="P_typ_ATPase"/>
</dbReference>
<dbReference type="PANTHER" id="PTHR43520">
    <property type="entry name" value="ATP7, ISOFORM B"/>
    <property type="match status" value="1"/>
</dbReference>
<dbReference type="PRINTS" id="PR00120">
    <property type="entry name" value="HATPASE"/>
</dbReference>
<name>A0A1F5A5Z8_9BACT</name>
<dbReference type="GO" id="GO:0055070">
    <property type="term" value="P:copper ion homeostasis"/>
    <property type="evidence" value="ECO:0007669"/>
    <property type="project" value="TreeGrafter"/>
</dbReference>
<dbReference type="Pfam" id="PF00122">
    <property type="entry name" value="E1-E2_ATPase"/>
    <property type="match status" value="1"/>
</dbReference>
<dbReference type="SUPFAM" id="SSF81653">
    <property type="entry name" value="Calcium ATPase, transduction domain A"/>
    <property type="match status" value="1"/>
</dbReference>
<evidence type="ECO:0000256" key="12">
    <source>
        <dbReference type="RuleBase" id="RU362081"/>
    </source>
</evidence>
<evidence type="ECO:0000256" key="11">
    <source>
        <dbReference type="ARBA" id="ARBA00047424"/>
    </source>
</evidence>
<dbReference type="PROSITE" id="PS50846">
    <property type="entry name" value="HMA_2"/>
    <property type="match status" value="1"/>
</dbReference>
<feature type="transmembrane region" description="Helical" evidence="12">
    <location>
        <begin position="328"/>
        <end position="349"/>
    </location>
</feature>
<keyword evidence="6 12" id="KW-0067">ATP-binding</keyword>
<dbReference type="SUPFAM" id="SSF56784">
    <property type="entry name" value="HAD-like"/>
    <property type="match status" value="1"/>
</dbReference>
<evidence type="ECO:0000256" key="8">
    <source>
        <dbReference type="ARBA" id="ARBA00022989"/>
    </source>
</evidence>
<protein>
    <recommendedName>
        <fullName evidence="10">P-type Cu(2+) transporter</fullName>
        <ecNumber evidence="10">7.2.2.9</ecNumber>
    </recommendedName>
</protein>
<dbReference type="InterPro" id="IPR036163">
    <property type="entry name" value="HMA_dom_sf"/>
</dbReference>
<dbReference type="GO" id="GO:0016887">
    <property type="term" value="F:ATP hydrolysis activity"/>
    <property type="evidence" value="ECO:0007669"/>
    <property type="project" value="InterPro"/>
</dbReference>
<feature type="transmembrane region" description="Helical" evidence="12">
    <location>
        <begin position="670"/>
        <end position="687"/>
    </location>
</feature>
<feature type="transmembrane region" description="Helical" evidence="12">
    <location>
        <begin position="374"/>
        <end position="402"/>
    </location>
</feature>
<keyword evidence="7" id="KW-1278">Translocase</keyword>
<feature type="transmembrane region" description="Helical" evidence="12">
    <location>
        <begin position="174"/>
        <end position="194"/>
    </location>
</feature>
<evidence type="ECO:0000256" key="1">
    <source>
        <dbReference type="ARBA" id="ARBA00004127"/>
    </source>
</evidence>
<dbReference type="InterPro" id="IPR017969">
    <property type="entry name" value="Heavy-metal-associated_CS"/>
</dbReference>
<dbReference type="InterPro" id="IPR023214">
    <property type="entry name" value="HAD_sf"/>
</dbReference>
<dbReference type="SFLD" id="SFLDF00027">
    <property type="entry name" value="p-type_atpase"/>
    <property type="match status" value="1"/>
</dbReference>
<dbReference type="Proteomes" id="UP000177701">
    <property type="component" value="Unassembled WGS sequence"/>
</dbReference>
<dbReference type="SUPFAM" id="SSF81665">
    <property type="entry name" value="Calcium ATPase, transmembrane domain M"/>
    <property type="match status" value="1"/>
</dbReference>
<dbReference type="CDD" id="cd02094">
    <property type="entry name" value="P-type_ATPase_Cu-like"/>
    <property type="match status" value="1"/>
</dbReference>
<dbReference type="CDD" id="cd00371">
    <property type="entry name" value="HMA"/>
    <property type="match status" value="1"/>
</dbReference>
<feature type="transmembrane region" description="Helical" evidence="12">
    <location>
        <begin position="693"/>
        <end position="711"/>
    </location>
</feature>
<dbReference type="Gene3D" id="3.40.1110.10">
    <property type="entry name" value="Calcium-transporting ATPase, cytoplasmic domain N"/>
    <property type="match status" value="1"/>
</dbReference>
<dbReference type="GO" id="GO:0012505">
    <property type="term" value="C:endomembrane system"/>
    <property type="evidence" value="ECO:0007669"/>
    <property type="project" value="UniProtKB-SubCell"/>
</dbReference>
<feature type="domain" description="HMA" evidence="13">
    <location>
        <begin position="6"/>
        <end position="71"/>
    </location>
</feature>
<dbReference type="AlphaFoldDB" id="A0A1F5A5Z8"/>
<keyword evidence="4 12" id="KW-0479">Metal-binding</keyword>
<dbReference type="GO" id="GO:0005507">
    <property type="term" value="F:copper ion binding"/>
    <property type="evidence" value="ECO:0007669"/>
    <property type="project" value="TreeGrafter"/>
</dbReference>
<evidence type="ECO:0000256" key="4">
    <source>
        <dbReference type="ARBA" id="ARBA00022723"/>
    </source>
</evidence>
<evidence type="ECO:0000256" key="3">
    <source>
        <dbReference type="ARBA" id="ARBA00022692"/>
    </source>
</evidence>
<organism evidence="14 15">
    <name type="scientific">Candidatus Sediminicultor quintus</name>
    <dbReference type="NCBI Taxonomy" id="1797291"/>
    <lineage>
        <taxon>Bacteria</taxon>
        <taxon>Pseudomonadati</taxon>
        <taxon>Atribacterota</taxon>
        <taxon>Candidatus Phoenicimicrobiia</taxon>
        <taxon>Candidatus Pheonicimicrobiales</taxon>
        <taxon>Candidatus Phoenicimicrobiaceae</taxon>
        <taxon>Candidatus Sediminicultor</taxon>
    </lineage>
</organism>
<dbReference type="InterPro" id="IPR036412">
    <property type="entry name" value="HAD-like_sf"/>
</dbReference>
<dbReference type="STRING" id="1797291.A2V47_07185"/>
<dbReference type="NCBIfam" id="TIGR01494">
    <property type="entry name" value="ATPase_P-type"/>
    <property type="match status" value="2"/>
</dbReference>
<keyword evidence="3 12" id="KW-0812">Transmembrane</keyword>
<dbReference type="NCBIfam" id="TIGR01525">
    <property type="entry name" value="ATPase-IB_hvy"/>
    <property type="match status" value="1"/>
</dbReference>
<dbReference type="PRINTS" id="PR00119">
    <property type="entry name" value="CATATPASE"/>
</dbReference>
<keyword evidence="12" id="KW-1003">Cell membrane</keyword>
<dbReference type="InterPro" id="IPR059000">
    <property type="entry name" value="ATPase_P-type_domA"/>
</dbReference>
<dbReference type="GO" id="GO:0005886">
    <property type="term" value="C:plasma membrane"/>
    <property type="evidence" value="ECO:0007669"/>
    <property type="project" value="UniProtKB-SubCell"/>
</dbReference>
<feature type="transmembrane region" description="Helical" evidence="12">
    <location>
        <begin position="152"/>
        <end position="168"/>
    </location>
</feature>
<feature type="transmembrane region" description="Helical" evidence="12">
    <location>
        <begin position="90"/>
        <end position="109"/>
    </location>
</feature>
<comment type="caution">
    <text evidence="14">The sequence shown here is derived from an EMBL/GenBank/DDBJ whole genome shotgun (WGS) entry which is preliminary data.</text>
</comment>
<dbReference type="GO" id="GO:0043682">
    <property type="term" value="F:P-type divalent copper transporter activity"/>
    <property type="evidence" value="ECO:0007669"/>
    <property type="project" value="UniProtKB-EC"/>
</dbReference>
<dbReference type="FunFam" id="2.70.150.10:FF:000002">
    <property type="entry name" value="Copper-transporting ATPase 1, putative"/>
    <property type="match status" value="1"/>
</dbReference>
<evidence type="ECO:0000256" key="9">
    <source>
        <dbReference type="ARBA" id="ARBA00023136"/>
    </source>
</evidence>
<comment type="similarity">
    <text evidence="2 12">Belongs to the cation transport ATPase (P-type) (TC 3.A.3) family. Type IB subfamily.</text>
</comment>
<dbReference type="SUPFAM" id="SSF55008">
    <property type="entry name" value="HMA, heavy metal-associated domain"/>
    <property type="match status" value="1"/>
</dbReference>
<dbReference type="SFLD" id="SFLDS00003">
    <property type="entry name" value="Haloacid_Dehalogenase"/>
    <property type="match status" value="1"/>
</dbReference>
<dbReference type="Pfam" id="PF00403">
    <property type="entry name" value="HMA"/>
    <property type="match status" value="1"/>
</dbReference>
<gene>
    <name evidence="14" type="ORF">A2V47_07185</name>
</gene>
<dbReference type="InterPro" id="IPR008250">
    <property type="entry name" value="ATPase_P-typ_transduc_dom_A_sf"/>
</dbReference>
<dbReference type="PROSITE" id="PS00154">
    <property type="entry name" value="ATPASE_E1_E2"/>
    <property type="match status" value="1"/>
</dbReference>
<evidence type="ECO:0000256" key="2">
    <source>
        <dbReference type="ARBA" id="ARBA00006024"/>
    </source>
</evidence>
<dbReference type="FunFam" id="3.30.70.100:FF:000005">
    <property type="entry name" value="Copper-exporting P-type ATPase A"/>
    <property type="match status" value="1"/>
</dbReference>
<dbReference type="InterPro" id="IPR023299">
    <property type="entry name" value="ATPase_P-typ_cyto_dom_N"/>
</dbReference>
<dbReference type="InterPro" id="IPR023298">
    <property type="entry name" value="ATPase_P-typ_TM_dom_sf"/>
</dbReference>
<feature type="transmembrane region" description="Helical" evidence="12">
    <location>
        <begin position="115"/>
        <end position="132"/>
    </location>
</feature>
<dbReference type="InterPro" id="IPR044492">
    <property type="entry name" value="P_typ_ATPase_HD_dom"/>
</dbReference>
<accession>A0A1F5A5Z8</accession>
<dbReference type="InterPro" id="IPR027256">
    <property type="entry name" value="P-typ_ATPase_IB"/>
</dbReference>
<dbReference type="GO" id="GO:0005524">
    <property type="term" value="F:ATP binding"/>
    <property type="evidence" value="ECO:0007669"/>
    <property type="project" value="UniProtKB-UniRule"/>
</dbReference>
<dbReference type="Pfam" id="PF00702">
    <property type="entry name" value="Hydrolase"/>
    <property type="match status" value="1"/>
</dbReference>
<dbReference type="InterPro" id="IPR018303">
    <property type="entry name" value="ATPase_P-typ_P_site"/>
</dbReference>
<evidence type="ECO:0000256" key="10">
    <source>
        <dbReference type="ARBA" id="ARBA00038904"/>
    </source>
</evidence>
<evidence type="ECO:0000256" key="5">
    <source>
        <dbReference type="ARBA" id="ARBA00022741"/>
    </source>
</evidence>
<dbReference type="PANTHER" id="PTHR43520:SF8">
    <property type="entry name" value="P-TYPE CU(+) TRANSPORTER"/>
    <property type="match status" value="1"/>
</dbReference>
<dbReference type="InterPro" id="IPR006121">
    <property type="entry name" value="HMA_dom"/>
</dbReference>
<evidence type="ECO:0000259" key="13">
    <source>
        <dbReference type="PROSITE" id="PS50846"/>
    </source>
</evidence>
<dbReference type="Gene3D" id="3.40.50.1000">
    <property type="entry name" value="HAD superfamily/HAD-like"/>
    <property type="match status" value="1"/>
</dbReference>
<comment type="catalytic activity">
    <reaction evidence="11">
        <text>Cu(2+)(in) + ATP + H2O = Cu(2+)(out) + ADP + phosphate + H(+)</text>
        <dbReference type="Rhea" id="RHEA:10376"/>
        <dbReference type="ChEBI" id="CHEBI:15377"/>
        <dbReference type="ChEBI" id="CHEBI:15378"/>
        <dbReference type="ChEBI" id="CHEBI:29036"/>
        <dbReference type="ChEBI" id="CHEBI:30616"/>
        <dbReference type="ChEBI" id="CHEBI:43474"/>
        <dbReference type="ChEBI" id="CHEBI:456216"/>
        <dbReference type="EC" id="7.2.2.9"/>
    </reaction>
</comment>
<dbReference type="EC" id="7.2.2.9" evidence="10"/>
<dbReference type="SFLD" id="SFLDG00002">
    <property type="entry name" value="C1.7:_P-type_atpase_like"/>
    <property type="match status" value="1"/>
</dbReference>
<dbReference type="EMBL" id="MEYH01000095">
    <property type="protein sequence ID" value="OGD13992.1"/>
    <property type="molecule type" value="Genomic_DNA"/>
</dbReference>
<evidence type="ECO:0000256" key="7">
    <source>
        <dbReference type="ARBA" id="ARBA00022967"/>
    </source>
</evidence>
<evidence type="ECO:0000313" key="14">
    <source>
        <dbReference type="EMBL" id="OGD13992.1"/>
    </source>
</evidence>
<reference evidence="14 15" key="1">
    <citation type="journal article" date="2016" name="Nat. Commun.">
        <title>Thousands of microbial genomes shed light on interconnected biogeochemical processes in an aquifer system.</title>
        <authorList>
            <person name="Anantharaman K."/>
            <person name="Brown C.T."/>
            <person name="Hug L.A."/>
            <person name="Sharon I."/>
            <person name="Castelle C.J."/>
            <person name="Probst A.J."/>
            <person name="Thomas B.C."/>
            <person name="Singh A."/>
            <person name="Wilkins M.J."/>
            <person name="Karaoz U."/>
            <person name="Brodie E.L."/>
            <person name="Williams K.H."/>
            <person name="Hubbard S.S."/>
            <person name="Banfield J.F."/>
        </authorList>
    </citation>
    <scope>NUCLEOTIDE SEQUENCE [LARGE SCALE GENOMIC DNA]</scope>
</reference>
<keyword evidence="5 12" id="KW-0547">Nucleotide-binding</keyword>
<sequence>MMVGKNKKSFSVTGMTCISCANRVENSLKKIKGVEFASVNLATESAFLISEKEISLERIRKAVEEVGYGISTEPAEDLEKKRYNLARKNLIFSWIITFPLSLLMIFHMIGYTVPYFMLIELLFGGIVIFYSGRETIKGAWIALMHFHTNMDTLIFIGSLACWITALLNSLGLSIISFGTIGTMIITIHLTGRFIESHLRDKAAKEIKALIKLQAKEATVIFSDGEDTVPIEAVKVGFLVLVKPGERIPIDGKVEDGLSSVDESMISGESLPVSKKKESQVTGGSLNLTGTLKIRVDKVGEESFLSQMIDLIKEAQGTKIPIQALADRITLWFVPTIIILALVSGISWYLGFNEFQGFLIYIRKFFPWILNTDNALSFAVFAFISTIVIACPCALGLAIPMALVSGTGLAAKKGLIIRNAEAIQTSKDIKIVMMDKTGTITQGNPHIINHSLSKEEMKIVAGIESNSNHPLARAISSFQKSDVKPEKIEEISGEGIRAVVKGDEYFIGKPEFPEKYLSQLKEGKIVVEVIKNGENIGSIIIEDPIREDSKLAVSKLKNIGIIPIMLTGDNRETAQAIALRVGIEKVYAGVKPQDKLNIIREYQQKGSKILMVGDGINDAASLKGADIGVAIGEGADLAVDNADMVIVKGGLSRIVDSIEISQKTFRVIKQNLFWAFFYNSMMIPLAMAGFLHPAIAEAAMAVSSITVILNSLRIK</sequence>
<proteinExistence type="inferred from homology"/>
<dbReference type="Gene3D" id="3.30.70.100">
    <property type="match status" value="1"/>
</dbReference>